<evidence type="ECO:0000313" key="3">
    <source>
        <dbReference type="Proteomes" id="UP000010816"/>
    </source>
</evidence>
<keyword evidence="1" id="KW-0812">Transmembrane</keyword>
<gene>
    <name evidence="2" type="ORF">Thimo_3153</name>
</gene>
<sequence>MLMKITTIAGFGVGSFLVLIAVFFAFKSRSFGKDIISLIVIGLVMIGLSTWQVIKPSHEADAGYVPWSQSAPAAE</sequence>
<reference evidence="2 3" key="1">
    <citation type="submission" date="2011-09" db="EMBL/GenBank/DDBJ databases">
        <title>Complete sequence of chromosome of Thioflavicoccus mobilis 8321.</title>
        <authorList>
            <consortium name="US DOE Joint Genome Institute"/>
            <person name="Lucas S."/>
            <person name="Han J."/>
            <person name="Lapidus A."/>
            <person name="Cheng J.-F."/>
            <person name="Goodwin L."/>
            <person name="Pitluck S."/>
            <person name="Peters L."/>
            <person name="Ovchinnikova G."/>
            <person name="Lu M."/>
            <person name="Detter J.C."/>
            <person name="Han C."/>
            <person name="Tapia R."/>
            <person name="Land M."/>
            <person name="Hauser L."/>
            <person name="Kyrpides N."/>
            <person name="Ivanova N."/>
            <person name="Pagani I."/>
            <person name="Vogl K."/>
            <person name="Liu Z."/>
            <person name="Imhoff J."/>
            <person name="Thiel V."/>
            <person name="Frigaard N.-U."/>
            <person name="Bryant D."/>
            <person name="Woyke T."/>
        </authorList>
    </citation>
    <scope>NUCLEOTIDE SEQUENCE [LARGE SCALE GENOMIC DNA]</scope>
    <source>
        <strain evidence="2 3">8321</strain>
    </source>
</reference>
<protein>
    <submittedName>
        <fullName evidence="2">Uncharacterized protein</fullName>
    </submittedName>
</protein>
<feature type="transmembrane region" description="Helical" evidence="1">
    <location>
        <begin position="35"/>
        <end position="54"/>
    </location>
</feature>
<dbReference type="HOGENOM" id="CLU_2669947_0_0_6"/>
<feature type="transmembrane region" description="Helical" evidence="1">
    <location>
        <begin position="6"/>
        <end position="26"/>
    </location>
</feature>
<accession>L0GYI1</accession>
<name>L0GYI1_9GAMM</name>
<evidence type="ECO:0000256" key="1">
    <source>
        <dbReference type="SAM" id="Phobius"/>
    </source>
</evidence>
<dbReference type="STRING" id="765912.Thimo_3153"/>
<organism evidence="2 3">
    <name type="scientific">Thioflavicoccus mobilis 8321</name>
    <dbReference type="NCBI Taxonomy" id="765912"/>
    <lineage>
        <taxon>Bacteria</taxon>
        <taxon>Pseudomonadati</taxon>
        <taxon>Pseudomonadota</taxon>
        <taxon>Gammaproteobacteria</taxon>
        <taxon>Chromatiales</taxon>
        <taxon>Chromatiaceae</taxon>
        <taxon>Thioflavicoccus</taxon>
    </lineage>
</organism>
<dbReference type="KEGG" id="tmb:Thimo_3153"/>
<dbReference type="AlphaFoldDB" id="L0GYI1"/>
<keyword evidence="1" id="KW-0472">Membrane</keyword>
<dbReference type="Proteomes" id="UP000010816">
    <property type="component" value="Chromosome"/>
</dbReference>
<keyword evidence="1" id="KW-1133">Transmembrane helix</keyword>
<keyword evidence="3" id="KW-1185">Reference proteome</keyword>
<proteinExistence type="predicted"/>
<dbReference type="RefSeq" id="WP_015281961.1">
    <property type="nucleotide sequence ID" value="NC_019940.1"/>
</dbReference>
<dbReference type="EMBL" id="CP003051">
    <property type="protein sequence ID" value="AGA91833.1"/>
    <property type="molecule type" value="Genomic_DNA"/>
</dbReference>
<evidence type="ECO:0000313" key="2">
    <source>
        <dbReference type="EMBL" id="AGA91833.1"/>
    </source>
</evidence>